<dbReference type="GO" id="GO:0006396">
    <property type="term" value="P:RNA processing"/>
    <property type="evidence" value="ECO:0007669"/>
    <property type="project" value="InterPro"/>
</dbReference>
<dbReference type="AlphaFoldDB" id="A0A8H4LCL5"/>
<sequence>MALQPCRSGLARSRQAARALMPCVRSYATDSAPESFTIEAEKTRAAPVPRWSRTPPAMKAPVQLDSAKNAHNKAWTVNNDPKKLDQVYERLLGQGGSKLLPEELKWLAVTHKSFDQGRRGFNDRLAFLGRMTLIMETTKSIVAKEPIPGSVVADEFERQPFEHPQLQSLDNLTLEGPRDVAGKDKLYLLAAEVGMIDVVRWKPRLTRKLMSSGVEVVLNGAILAIIGAITLQHGSTVASQVIQERILARLPKD</sequence>
<dbReference type="InterPro" id="IPR000999">
    <property type="entry name" value="RNase_III_dom"/>
</dbReference>
<evidence type="ECO:0000259" key="1">
    <source>
        <dbReference type="Pfam" id="PF14622"/>
    </source>
</evidence>
<comment type="caution">
    <text evidence="2">The sequence shown here is derived from an EMBL/GenBank/DDBJ whole genome shotgun (WGS) entry which is preliminary data.</text>
</comment>
<name>A0A8H4LCL5_9HYPO</name>
<dbReference type="PANTHER" id="PTHR28160">
    <property type="entry name" value="54S RIBOSOMAL PROTEIN L15, MITOCHONDRIAL"/>
    <property type="match status" value="1"/>
</dbReference>
<accession>A0A8H4LCL5</accession>
<organism evidence="2 3">
    <name type="scientific">Fusarium albosuccineum</name>
    <dbReference type="NCBI Taxonomy" id="1237068"/>
    <lineage>
        <taxon>Eukaryota</taxon>
        <taxon>Fungi</taxon>
        <taxon>Dikarya</taxon>
        <taxon>Ascomycota</taxon>
        <taxon>Pezizomycotina</taxon>
        <taxon>Sordariomycetes</taxon>
        <taxon>Hypocreomycetidae</taxon>
        <taxon>Hypocreales</taxon>
        <taxon>Nectriaceae</taxon>
        <taxon>Fusarium</taxon>
        <taxon>Fusarium decemcellulare species complex</taxon>
    </lineage>
</organism>
<dbReference type="EMBL" id="JAADYS010001068">
    <property type="protein sequence ID" value="KAF4465238.1"/>
    <property type="molecule type" value="Genomic_DNA"/>
</dbReference>
<dbReference type="OrthoDB" id="2281895at2759"/>
<reference evidence="2 3" key="1">
    <citation type="submission" date="2020-01" db="EMBL/GenBank/DDBJ databases">
        <title>Identification and distribution of gene clusters putatively required for synthesis of sphingolipid metabolism inhibitors in phylogenetically diverse species of the filamentous fungus Fusarium.</title>
        <authorList>
            <person name="Kim H.-S."/>
            <person name="Busman M."/>
            <person name="Brown D.W."/>
            <person name="Divon H."/>
            <person name="Uhlig S."/>
            <person name="Proctor R.H."/>
        </authorList>
    </citation>
    <scope>NUCLEOTIDE SEQUENCE [LARGE SCALE GENOMIC DNA]</scope>
    <source>
        <strain evidence="2 3">NRRL 20459</strain>
    </source>
</reference>
<keyword evidence="3" id="KW-1185">Reference proteome</keyword>
<dbReference type="GO" id="GO:0005762">
    <property type="term" value="C:mitochondrial large ribosomal subunit"/>
    <property type="evidence" value="ECO:0007669"/>
    <property type="project" value="InterPro"/>
</dbReference>
<dbReference type="FunFam" id="1.10.1520.10:FF:000018">
    <property type="entry name" value="RNase III domain protein"/>
    <property type="match status" value="1"/>
</dbReference>
<dbReference type="Gene3D" id="1.10.1520.10">
    <property type="entry name" value="Ribonuclease III domain"/>
    <property type="match status" value="1"/>
</dbReference>
<dbReference type="GO" id="GO:0004525">
    <property type="term" value="F:ribonuclease III activity"/>
    <property type="evidence" value="ECO:0007669"/>
    <property type="project" value="InterPro"/>
</dbReference>
<proteinExistence type="predicted"/>
<evidence type="ECO:0000313" key="3">
    <source>
        <dbReference type="Proteomes" id="UP000554235"/>
    </source>
</evidence>
<dbReference type="Pfam" id="PF14622">
    <property type="entry name" value="Ribonucleas_3_3"/>
    <property type="match status" value="1"/>
</dbReference>
<dbReference type="InterPro" id="IPR036389">
    <property type="entry name" value="RNase_III_sf"/>
</dbReference>
<dbReference type="InterPro" id="IPR040030">
    <property type="entry name" value="Ribosomal_mL57"/>
</dbReference>
<dbReference type="PANTHER" id="PTHR28160:SF1">
    <property type="entry name" value="LARGE RIBOSOMAL SUBUNIT PROTEIN ML57"/>
    <property type="match status" value="1"/>
</dbReference>
<gene>
    <name evidence="2" type="ORF">FALBO_7910</name>
</gene>
<feature type="domain" description="RNase III" evidence="1">
    <location>
        <begin position="102"/>
        <end position="249"/>
    </location>
</feature>
<dbReference type="GO" id="GO:0032543">
    <property type="term" value="P:mitochondrial translation"/>
    <property type="evidence" value="ECO:0007669"/>
    <property type="project" value="InterPro"/>
</dbReference>
<dbReference type="Proteomes" id="UP000554235">
    <property type="component" value="Unassembled WGS sequence"/>
</dbReference>
<protein>
    <submittedName>
        <fullName evidence="2">RNase III domain</fullName>
    </submittedName>
</protein>
<dbReference type="GO" id="GO:0003735">
    <property type="term" value="F:structural constituent of ribosome"/>
    <property type="evidence" value="ECO:0007669"/>
    <property type="project" value="InterPro"/>
</dbReference>
<evidence type="ECO:0000313" key="2">
    <source>
        <dbReference type="EMBL" id="KAF4465238.1"/>
    </source>
</evidence>